<dbReference type="Proteomes" id="UP000789706">
    <property type="component" value="Unassembled WGS sequence"/>
</dbReference>
<gene>
    <name evidence="2" type="ORF">DEBURN_LOCUS1223</name>
</gene>
<keyword evidence="1" id="KW-0472">Membrane</keyword>
<dbReference type="AlphaFoldDB" id="A0A9N8YKB8"/>
<proteinExistence type="predicted"/>
<sequence length="179" mass="20818">MASKFVFEIILFYLMAKVSKPPNKIKSTPQDVYKREGIIGMVMYFLRVAGVFQLSLYMIYGFYVYLIYQQEYSGKSEYTNNDLPILSEWDNTFIIVSIMKIIGMALRLWCYKTLGEFFTLDLTIQKDHKLITHASQFAPFVKLYESSLSPMIYSIFSFLLLMCHPSSTAFKFLTTLDGD</sequence>
<evidence type="ECO:0000313" key="3">
    <source>
        <dbReference type="Proteomes" id="UP000789706"/>
    </source>
</evidence>
<comment type="caution">
    <text evidence="2">The sequence shown here is derived from an EMBL/GenBank/DDBJ whole genome shotgun (WGS) entry which is preliminary data.</text>
</comment>
<reference evidence="2" key="1">
    <citation type="submission" date="2021-06" db="EMBL/GenBank/DDBJ databases">
        <authorList>
            <person name="Kallberg Y."/>
            <person name="Tangrot J."/>
            <person name="Rosling A."/>
        </authorList>
    </citation>
    <scope>NUCLEOTIDE SEQUENCE</scope>
    <source>
        <strain evidence="2">AZ414A</strain>
    </source>
</reference>
<protein>
    <submittedName>
        <fullName evidence="2">10143_t:CDS:1</fullName>
    </submittedName>
</protein>
<dbReference type="EMBL" id="CAJVPK010000051">
    <property type="protein sequence ID" value="CAG8438336.1"/>
    <property type="molecule type" value="Genomic_DNA"/>
</dbReference>
<feature type="transmembrane region" description="Helical" evidence="1">
    <location>
        <begin position="44"/>
        <end position="68"/>
    </location>
</feature>
<feature type="transmembrane region" description="Helical" evidence="1">
    <location>
        <begin position="92"/>
        <end position="110"/>
    </location>
</feature>
<evidence type="ECO:0000313" key="2">
    <source>
        <dbReference type="EMBL" id="CAG8438336.1"/>
    </source>
</evidence>
<evidence type="ECO:0000256" key="1">
    <source>
        <dbReference type="SAM" id="Phobius"/>
    </source>
</evidence>
<name>A0A9N8YKB8_9GLOM</name>
<organism evidence="2 3">
    <name type="scientific">Diversispora eburnea</name>
    <dbReference type="NCBI Taxonomy" id="1213867"/>
    <lineage>
        <taxon>Eukaryota</taxon>
        <taxon>Fungi</taxon>
        <taxon>Fungi incertae sedis</taxon>
        <taxon>Mucoromycota</taxon>
        <taxon>Glomeromycotina</taxon>
        <taxon>Glomeromycetes</taxon>
        <taxon>Diversisporales</taxon>
        <taxon>Diversisporaceae</taxon>
        <taxon>Diversispora</taxon>
    </lineage>
</organism>
<keyword evidence="1" id="KW-0812">Transmembrane</keyword>
<keyword evidence="1" id="KW-1133">Transmembrane helix</keyword>
<keyword evidence="3" id="KW-1185">Reference proteome</keyword>
<dbReference type="OrthoDB" id="422086at2759"/>
<accession>A0A9N8YKB8</accession>
<dbReference type="Gene3D" id="1.20.120.1630">
    <property type="match status" value="1"/>
</dbReference>